<organism evidence="1 2">
    <name type="scientific">Plakobranchus ocellatus</name>
    <dbReference type="NCBI Taxonomy" id="259542"/>
    <lineage>
        <taxon>Eukaryota</taxon>
        <taxon>Metazoa</taxon>
        <taxon>Spiralia</taxon>
        <taxon>Lophotrochozoa</taxon>
        <taxon>Mollusca</taxon>
        <taxon>Gastropoda</taxon>
        <taxon>Heterobranchia</taxon>
        <taxon>Euthyneura</taxon>
        <taxon>Panpulmonata</taxon>
        <taxon>Sacoglossa</taxon>
        <taxon>Placobranchoidea</taxon>
        <taxon>Plakobranchidae</taxon>
        <taxon>Plakobranchus</taxon>
    </lineage>
</organism>
<dbReference type="AlphaFoldDB" id="A0AAV3Z289"/>
<proteinExistence type="predicted"/>
<gene>
    <name evidence="1" type="ORF">PoB_001502400</name>
</gene>
<sequence>MVEELGGVTHARCIKLSAHPKDGCRSAPSAPPNGEISRKTLRLSVLREQQNSTFWLCARPKSSRDGEPSGNLSIVLRLCLWKLRILHPQFERESSTCSSSRVPISSMECPFPLKISSPSRCVARQNDSHARQTLESDLRLPGSLYSLCGVIPAHANLALFMPKPFY</sequence>
<name>A0AAV3Z289_9GAST</name>
<dbReference type="Proteomes" id="UP000735302">
    <property type="component" value="Unassembled WGS sequence"/>
</dbReference>
<protein>
    <submittedName>
        <fullName evidence="1">Uncharacterized protein</fullName>
    </submittedName>
</protein>
<reference evidence="1 2" key="1">
    <citation type="journal article" date="2021" name="Elife">
        <title>Chloroplast acquisition without the gene transfer in kleptoplastic sea slugs, Plakobranchus ocellatus.</title>
        <authorList>
            <person name="Maeda T."/>
            <person name="Takahashi S."/>
            <person name="Yoshida T."/>
            <person name="Shimamura S."/>
            <person name="Takaki Y."/>
            <person name="Nagai Y."/>
            <person name="Toyoda A."/>
            <person name="Suzuki Y."/>
            <person name="Arimoto A."/>
            <person name="Ishii H."/>
            <person name="Satoh N."/>
            <person name="Nishiyama T."/>
            <person name="Hasebe M."/>
            <person name="Maruyama T."/>
            <person name="Minagawa J."/>
            <person name="Obokata J."/>
            <person name="Shigenobu S."/>
        </authorList>
    </citation>
    <scope>NUCLEOTIDE SEQUENCE [LARGE SCALE GENOMIC DNA]</scope>
</reference>
<comment type="caution">
    <text evidence="1">The sequence shown here is derived from an EMBL/GenBank/DDBJ whole genome shotgun (WGS) entry which is preliminary data.</text>
</comment>
<dbReference type="EMBL" id="BLXT01001848">
    <property type="protein sequence ID" value="GFN88518.1"/>
    <property type="molecule type" value="Genomic_DNA"/>
</dbReference>
<evidence type="ECO:0000313" key="2">
    <source>
        <dbReference type="Proteomes" id="UP000735302"/>
    </source>
</evidence>
<evidence type="ECO:0000313" key="1">
    <source>
        <dbReference type="EMBL" id="GFN88518.1"/>
    </source>
</evidence>
<accession>A0AAV3Z289</accession>
<keyword evidence="2" id="KW-1185">Reference proteome</keyword>